<proteinExistence type="predicted"/>
<dbReference type="EMBL" id="MFJM01000001">
    <property type="protein sequence ID" value="OGG19332.1"/>
    <property type="molecule type" value="Genomic_DNA"/>
</dbReference>
<evidence type="ECO:0000313" key="2">
    <source>
        <dbReference type="Proteomes" id="UP000176253"/>
    </source>
</evidence>
<name>A0A1F6A4G3_9BACT</name>
<sequence>MDVRQIQAIILSKTYTKTDYLRRVTLIREYLERRIYKEPELLFPDYLNMIAASQFDVKALSHLDVHFFNLFTKDNLYLLINGLMDALRTLPVLTLYLAVILDEVQMDELGIWFRNNLNPELIIDVRCNPTIVSGCAYVWNNNYKDLSLHNFLSQKENIINKIIDAYAQEQL</sequence>
<evidence type="ECO:0008006" key="3">
    <source>
        <dbReference type="Google" id="ProtNLM"/>
    </source>
</evidence>
<protein>
    <recommendedName>
        <fullName evidence="3">F-type ATPase subunit delta</fullName>
    </recommendedName>
</protein>
<organism evidence="1 2">
    <name type="scientific">Candidatus Gottesmanbacteria bacterium RIFCSPHIGHO2_02_FULL_39_14</name>
    <dbReference type="NCBI Taxonomy" id="1798383"/>
    <lineage>
        <taxon>Bacteria</taxon>
        <taxon>Candidatus Gottesmaniibacteriota</taxon>
    </lineage>
</organism>
<accession>A0A1F6A4G3</accession>
<gene>
    <name evidence="1" type="ORF">A3D78_06195</name>
</gene>
<dbReference type="Proteomes" id="UP000176253">
    <property type="component" value="Unassembled WGS sequence"/>
</dbReference>
<reference evidence="1 2" key="1">
    <citation type="journal article" date="2016" name="Nat. Commun.">
        <title>Thousands of microbial genomes shed light on interconnected biogeochemical processes in an aquifer system.</title>
        <authorList>
            <person name="Anantharaman K."/>
            <person name="Brown C.T."/>
            <person name="Hug L.A."/>
            <person name="Sharon I."/>
            <person name="Castelle C.J."/>
            <person name="Probst A.J."/>
            <person name="Thomas B.C."/>
            <person name="Singh A."/>
            <person name="Wilkins M.J."/>
            <person name="Karaoz U."/>
            <person name="Brodie E.L."/>
            <person name="Williams K.H."/>
            <person name="Hubbard S.S."/>
            <person name="Banfield J.F."/>
        </authorList>
    </citation>
    <scope>NUCLEOTIDE SEQUENCE [LARGE SCALE GENOMIC DNA]</scope>
</reference>
<dbReference type="STRING" id="1798383.A3D78_06195"/>
<evidence type="ECO:0000313" key="1">
    <source>
        <dbReference type="EMBL" id="OGG19332.1"/>
    </source>
</evidence>
<comment type="caution">
    <text evidence="1">The sequence shown here is derived from an EMBL/GenBank/DDBJ whole genome shotgun (WGS) entry which is preliminary data.</text>
</comment>
<dbReference type="AlphaFoldDB" id="A0A1F6A4G3"/>